<dbReference type="InterPro" id="IPR002509">
    <property type="entry name" value="NODB_dom"/>
</dbReference>
<dbReference type="PANTHER" id="PTHR34216">
    <property type="match status" value="1"/>
</dbReference>
<proteinExistence type="predicted"/>
<evidence type="ECO:0000256" key="2">
    <source>
        <dbReference type="SAM" id="Coils"/>
    </source>
</evidence>
<sequence length="358" mass="42028">MKASPNLFIIYYHKILPRLGYEPSWRQFDFELRYLKQFFDIVTLDEVHAYLKGEWKPKRTSVVITFDDGYVDNLVYAYPLLKKHKIKATLFAVASRINQDADIGKMRPTLEDYWNGKVAFSELVEPVTMGEANTQFFVEGKSPDFMSVSELNSVKDHFDVEGHLNVHARSFYEDRILGVWDNRNTKSHPKYGVHYSDVNRYGECPYIGLPVFPSRNNIAVRQGKLKPEVKDYIQSLGKDFFEKPDYAQTLIKDLENRFPERLDFETVEEQKQRVDTEMRESKADLERLINQPVRYLSFPFGDHDDISCEIASKYFDLAVTVEKDIVRPNQDPYRVPRGAIAKDVFSFLARVERFRWKK</sequence>
<evidence type="ECO:0000313" key="5">
    <source>
        <dbReference type="Proteomes" id="UP001348817"/>
    </source>
</evidence>
<geneLocation type="plasmid" evidence="4 5">
    <name>pFA6</name>
</geneLocation>
<protein>
    <submittedName>
        <fullName evidence="4">Polysaccharide deacetylase</fullName>
    </submittedName>
</protein>
<keyword evidence="1" id="KW-0732">Signal</keyword>
<dbReference type="SUPFAM" id="SSF88713">
    <property type="entry name" value="Glycoside hydrolase/deacetylase"/>
    <property type="match status" value="1"/>
</dbReference>
<feature type="domain" description="NodB homology" evidence="3">
    <location>
        <begin position="60"/>
        <end position="103"/>
    </location>
</feature>
<gene>
    <name evidence="4" type="ORF">FUAX_52110</name>
</gene>
<keyword evidence="2" id="KW-0175">Coiled coil</keyword>
<dbReference type="PANTHER" id="PTHR34216:SF7">
    <property type="entry name" value="POLY-BETA-1,6-N-ACETYL-D-GLUCOSAMINE N-DEACETYLASE"/>
    <property type="match status" value="1"/>
</dbReference>
<dbReference type="KEGG" id="fax:FUAX_52110"/>
<dbReference type="GO" id="GO:0005975">
    <property type="term" value="P:carbohydrate metabolic process"/>
    <property type="evidence" value="ECO:0007669"/>
    <property type="project" value="InterPro"/>
</dbReference>
<evidence type="ECO:0000259" key="3">
    <source>
        <dbReference type="PROSITE" id="PS51677"/>
    </source>
</evidence>
<feature type="coiled-coil region" evidence="2">
    <location>
        <begin position="264"/>
        <end position="291"/>
    </location>
</feature>
<dbReference type="InterPro" id="IPR051398">
    <property type="entry name" value="Polysacch_Deacetylase"/>
</dbReference>
<dbReference type="PROSITE" id="PS51677">
    <property type="entry name" value="NODB"/>
    <property type="match status" value="1"/>
</dbReference>
<accession>A0AAU9CLB6</accession>
<name>A0AAU9CLB6_9BACT</name>
<dbReference type="Proteomes" id="UP001348817">
    <property type="component" value="Plasmid pFA6"/>
</dbReference>
<evidence type="ECO:0000256" key="1">
    <source>
        <dbReference type="ARBA" id="ARBA00022729"/>
    </source>
</evidence>
<reference evidence="4 5" key="1">
    <citation type="submission" date="2021-12" db="EMBL/GenBank/DDBJ databases">
        <title>Genome sequencing of bacteria with rrn-lacking chromosome and rrn-plasmid.</title>
        <authorList>
            <person name="Anda M."/>
            <person name="Iwasaki W."/>
        </authorList>
    </citation>
    <scope>NUCLEOTIDE SEQUENCE [LARGE SCALE GENOMIC DNA]</scope>
    <source>
        <strain evidence="4 5">DSM 100852</strain>
        <plasmid evidence="4 5">pFA6</plasmid>
    </source>
</reference>
<organism evidence="4 5">
    <name type="scientific">Fulvitalea axinellae</name>
    <dbReference type="NCBI Taxonomy" id="1182444"/>
    <lineage>
        <taxon>Bacteria</taxon>
        <taxon>Pseudomonadati</taxon>
        <taxon>Bacteroidota</taxon>
        <taxon>Cytophagia</taxon>
        <taxon>Cytophagales</taxon>
        <taxon>Persicobacteraceae</taxon>
        <taxon>Fulvitalea</taxon>
    </lineage>
</organism>
<evidence type="ECO:0000313" key="4">
    <source>
        <dbReference type="EMBL" id="BDD12779.1"/>
    </source>
</evidence>
<dbReference type="GO" id="GO:0016810">
    <property type="term" value="F:hydrolase activity, acting on carbon-nitrogen (but not peptide) bonds"/>
    <property type="evidence" value="ECO:0007669"/>
    <property type="project" value="InterPro"/>
</dbReference>
<dbReference type="EMBL" id="AP025320">
    <property type="protein sequence ID" value="BDD12779.1"/>
    <property type="molecule type" value="Genomic_DNA"/>
</dbReference>
<dbReference type="InterPro" id="IPR011330">
    <property type="entry name" value="Glyco_hydro/deAcase_b/a-brl"/>
</dbReference>
<keyword evidence="4" id="KW-0614">Plasmid</keyword>
<keyword evidence="5" id="KW-1185">Reference proteome</keyword>
<dbReference type="AlphaFoldDB" id="A0AAU9CLB6"/>
<dbReference type="Pfam" id="PF01522">
    <property type="entry name" value="Polysacc_deac_1"/>
    <property type="match status" value="1"/>
</dbReference>
<dbReference type="Gene3D" id="3.20.20.370">
    <property type="entry name" value="Glycoside hydrolase/deacetylase"/>
    <property type="match status" value="1"/>
</dbReference>